<dbReference type="AlphaFoldDB" id="A0A6G0U8X5"/>
<name>A0A6G0U8X5_APHGL</name>
<evidence type="ECO:0000313" key="3">
    <source>
        <dbReference type="Proteomes" id="UP000475862"/>
    </source>
</evidence>
<dbReference type="PANTHER" id="PTHR46289:SF14">
    <property type="entry name" value="DUF4371 DOMAIN-CONTAINING PROTEIN"/>
    <property type="match status" value="1"/>
</dbReference>
<evidence type="ECO:0000313" key="2">
    <source>
        <dbReference type="EMBL" id="KAE9545059.1"/>
    </source>
</evidence>
<proteinExistence type="predicted"/>
<organism evidence="2 3">
    <name type="scientific">Aphis glycines</name>
    <name type="common">Soybean aphid</name>
    <dbReference type="NCBI Taxonomy" id="307491"/>
    <lineage>
        <taxon>Eukaryota</taxon>
        <taxon>Metazoa</taxon>
        <taxon>Ecdysozoa</taxon>
        <taxon>Arthropoda</taxon>
        <taxon>Hexapoda</taxon>
        <taxon>Insecta</taxon>
        <taxon>Pterygota</taxon>
        <taxon>Neoptera</taxon>
        <taxon>Paraneoptera</taxon>
        <taxon>Hemiptera</taxon>
        <taxon>Sternorrhyncha</taxon>
        <taxon>Aphidomorpha</taxon>
        <taxon>Aphidoidea</taxon>
        <taxon>Aphididae</taxon>
        <taxon>Aphidini</taxon>
        <taxon>Aphis</taxon>
        <taxon>Aphis</taxon>
    </lineage>
</organism>
<dbReference type="Pfam" id="PF05699">
    <property type="entry name" value="Dimer_Tnp_hAT"/>
    <property type="match status" value="1"/>
</dbReference>
<dbReference type="InterPro" id="IPR012337">
    <property type="entry name" value="RNaseH-like_sf"/>
</dbReference>
<evidence type="ECO:0000259" key="1">
    <source>
        <dbReference type="Pfam" id="PF05699"/>
    </source>
</evidence>
<feature type="domain" description="HAT C-terminal dimerisation" evidence="1">
    <location>
        <begin position="274"/>
        <end position="316"/>
    </location>
</feature>
<gene>
    <name evidence="2" type="ORF">AGLY_000602</name>
</gene>
<dbReference type="Proteomes" id="UP000475862">
    <property type="component" value="Unassembled WGS sequence"/>
</dbReference>
<dbReference type="OrthoDB" id="6584955at2759"/>
<dbReference type="GO" id="GO:0046983">
    <property type="term" value="F:protein dimerization activity"/>
    <property type="evidence" value="ECO:0007669"/>
    <property type="project" value="InterPro"/>
</dbReference>
<dbReference type="SUPFAM" id="SSF53098">
    <property type="entry name" value="Ribonuclease H-like"/>
    <property type="match status" value="1"/>
</dbReference>
<sequence length="319" mass="37064">MNLIFQLHFFLTPIRKFNEIQNQLGLKKKSLVQLSETRWSCRFKSCSSIIQNYSVLIEFLKEEIDVQKNKDVAEAIEEVLKIIHILSNHLQSKSATLGNSKCLIDGVITTLQQYRDFEQHYDKLWNEMLEFSTKHEISLEIPLQSVFRKRLRKESSQLKDFVCSSTTSSSDDHIVETKKEYWKKKAYYCILDTIINILKIRFSEESLQVASSVDSLLKLNFEGSSFLVDHHKDLFGIADQSLKSEMSVLRNILGENPSLEQIKQHLALYDGKVFSNFSKMFQVAITLPVSTATCERSFSTIRRIKTWLRTCMSQDRLVI</sequence>
<dbReference type="InterPro" id="IPR052958">
    <property type="entry name" value="IFN-induced_PKR_regulator"/>
</dbReference>
<reference evidence="2 3" key="1">
    <citation type="submission" date="2019-08" db="EMBL/GenBank/DDBJ databases">
        <title>The genome of the soybean aphid Biotype 1, its phylome, world population structure and adaptation to the North American continent.</title>
        <authorList>
            <person name="Giordano R."/>
            <person name="Donthu R.K."/>
            <person name="Hernandez A.G."/>
            <person name="Wright C.L."/>
            <person name="Zimin A.V."/>
        </authorList>
    </citation>
    <scope>NUCLEOTIDE SEQUENCE [LARGE SCALE GENOMIC DNA]</scope>
    <source>
        <tissue evidence="2">Whole aphids</tissue>
    </source>
</reference>
<dbReference type="PANTHER" id="PTHR46289">
    <property type="entry name" value="52 KDA REPRESSOR OF THE INHIBITOR OF THE PROTEIN KINASE-LIKE PROTEIN-RELATED"/>
    <property type="match status" value="1"/>
</dbReference>
<comment type="caution">
    <text evidence="2">The sequence shown here is derived from an EMBL/GenBank/DDBJ whole genome shotgun (WGS) entry which is preliminary data.</text>
</comment>
<protein>
    <recommendedName>
        <fullName evidence="1">HAT C-terminal dimerisation domain-containing protein</fullName>
    </recommendedName>
</protein>
<keyword evidence="3" id="KW-1185">Reference proteome</keyword>
<dbReference type="InterPro" id="IPR008906">
    <property type="entry name" value="HATC_C_dom"/>
</dbReference>
<accession>A0A6G0U8X5</accession>
<dbReference type="EMBL" id="VYZN01000001">
    <property type="protein sequence ID" value="KAE9545059.1"/>
    <property type="molecule type" value="Genomic_DNA"/>
</dbReference>